<keyword evidence="12 19" id="KW-1133">Transmembrane helix</keyword>
<evidence type="ECO:0000256" key="6">
    <source>
        <dbReference type="ARBA" id="ARBA00022553"/>
    </source>
</evidence>
<dbReference type="Gene3D" id="1.20.85.10">
    <property type="entry name" value="Photosystem II protein D1-like"/>
    <property type="match status" value="1"/>
</dbReference>
<keyword evidence="7" id="KW-0934">Plastid</keyword>
<dbReference type="GO" id="GO:0016491">
    <property type="term" value="F:oxidoreductase activity"/>
    <property type="evidence" value="ECO:0007669"/>
    <property type="project" value="UniProtKB-KW"/>
</dbReference>
<dbReference type="PANTHER" id="PTHR33149:SF44">
    <property type="entry name" value="OS04G0473150 PROTEIN"/>
    <property type="match status" value="1"/>
</dbReference>
<keyword evidence="9" id="KW-0479">Metal-binding</keyword>
<comment type="subcellular location">
    <subcellularLocation>
        <location evidence="1">Membrane</location>
        <topology evidence="1">Multi-pass membrane protein</topology>
    </subcellularLocation>
</comment>
<evidence type="ECO:0000256" key="1">
    <source>
        <dbReference type="ARBA" id="ARBA00004141"/>
    </source>
</evidence>
<keyword evidence="14" id="KW-0157">Chromophore</keyword>
<keyword evidence="17 19" id="KW-0472">Membrane</keyword>
<keyword evidence="13" id="KW-0007">Acetylation</keyword>
<dbReference type="InterPro" id="IPR055266">
    <property type="entry name" value="D1/D2"/>
</dbReference>
<proteinExistence type="inferred from homology"/>
<dbReference type="OrthoDB" id="897964at2759"/>
<evidence type="ECO:0000256" key="8">
    <source>
        <dbReference type="ARBA" id="ARBA00022692"/>
    </source>
</evidence>
<evidence type="ECO:0000256" key="14">
    <source>
        <dbReference type="ARBA" id="ARBA00022991"/>
    </source>
</evidence>
<dbReference type="GO" id="GO:0009523">
    <property type="term" value="C:photosystem II"/>
    <property type="evidence" value="ECO:0007669"/>
    <property type="project" value="UniProtKB-KW"/>
</dbReference>
<keyword evidence="10" id="KW-0460">Magnesium</keyword>
<evidence type="ECO:0000256" key="15">
    <source>
        <dbReference type="ARBA" id="ARBA00023002"/>
    </source>
</evidence>
<keyword evidence="3" id="KW-0813">Transport</keyword>
<organism evidence="20 21">
    <name type="scientific">Phtheirospermum japonicum</name>
    <dbReference type="NCBI Taxonomy" id="374723"/>
    <lineage>
        <taxon>Eukaryota</taxon>
        <taxon>Viridiplantae</taxon>
        <taxon>Streptophyta</taxon>
        <taxon>Embryophyta</taxon>
        <taxon>Tracheophyta</taxon>
        <taxon>Spermatophyta</taxon>
        <taxon>Magnoliopsida</taxon>
        <taxon>eudicotyledons</taxon>
        <taxon>Gunneridae</taxon>
        <taxon>Pentapetalae</taxon>
        <taxon>asterids</taxon>
        <taxon>lamiids</taxon>
        <taxon>Lamiales</taxon>
        <taxon>Orobanchaceae</taxon>
        <taxon>Orobanchaceae incertae sedis</taxon>
        <taxon>Phtheirospermum</taxon>
    </lineage>
</organism>
<evidence type="ECO:0000256" key="18">
    <source>
        <dbReference type="ARBA" id="ARBA00023276"/>
    </source>
</evidence>
<evidence type="ECO:0000256" key="2">
    <source>
        <dbReference type="ARBA" id="ARBA00008204"/>
    </source>
</evidence>
<evidence type="ECO:0000256" key="3">
    <source>
        <dbReference type="ARBA" id="ARBA00022448"/>
    </source>
</evidence>
<keyword evidence="11" id="KW-0249">Electron transport</keyword>
<keyword evidence="21" id="KW-1185">Reference proteome</keyword>
<dbReference type="InterPro" id="IPR000484">
    <property type="entry name" value="Photo_RC_L/M"/>
</dbReference>
<keyword evidence="18" id="KW-0604">Photosystem II</keyword>
<dbReference type="GO" id="GO:0009772">
    <property type="term" value="P:photosynthetic electron transport in photosystem II"/>
    <property type="evidence" value="ECO:0007669"/>
    <property type="project" value="InterPro"/>
</dbReference>
<evidence type="ECO:0000256" key="4">
    <source>
        <dbReference type="ARBA" id="ARBA00022494"/>
    </source>
</evidence>
<dbReference type="GO" id="GO:0009535">
    <property type="term" value="C:chloroplast thylakoid membrane"/>
    <property type="evidence" value="ECO:0007669"/>
    <property type="project" value="TreeGrafter"/>
</dbReference>
<dbReference type="Proteomes" id="UP000653305">
    <property type="component" value="Unassembled WGS sequence"/>
</dbReference>
<evidence type="ECO:0000256" key="9">
    <source>
        <dbReference type="ARBA" id="ARBA00022723"/>
    </source>
</evidence>
<evidence type="ECO:0000256" key="7">
    <source>
        <dbReference type="ARBA" id="ARBA00022640"/>
    </source>
</evidence>
<gene>
    <name evidence="20" type="ORF">PHJA_000583600</name>
</gene>
<keyword evidence="4" id="KW-0148">Chlorophyll</keyword>
<evidence type="ECO:0000313" key="21">
    <source>
        <dbReference type="Proteomes" id="UP000653305"/>
    </source>
</evidence>
<accession>A0A830BH08</accession>
<dbReference type="EMBL" id="BMAC01000084">
    <property type="protein sequence ID" value="GFP84398.1"/>
    <property type="molecule type" value="Genomic_DNA"/>
</dbReference>
<evidence type="ECO:0000256" key="13">
    <source>
        <dbReference type="ARBA" id="ARBA00022990"/>
    </source>
</evidence>
<name>A0A830BH08_9LAMI</name>
<sequence>MGVTDLLGATLLCTIHGATIEDTLFEDGNGENTFRAFNPTQTKENYSNVTANHFWSHIFGVSFSNEHSLYLFMLWMSALGVVVLALNLCAYDLGWRLKISLMKTLYSLRRFYHVETLFNGTLAVAGRDQETTIFV</sequence>
<evidence type="ECO:0000256" key="11">
    <source>
        <dbReference type="ARBA" id="ARBA00022982"/>
    </source>
</evidence>
<evidence type="ECO:0000256" key="5">
    <source>
        <dbReference type="ARBA" id="ARBA00022531"/>
    </source>
</evidence>
<evidence type="ECO:0000313" key="20">
    <source>
        <dbReference type="EMBL" id="GFP84398.1"/>
    </source>
</evidence>
<keyword evidence="16" id="KW-0408">Iron</keyword>
<dbReference type="Pfam" id="PF00124">
    <property type="entry name" value="Photo_RC"/>
    <property type="match status" value="1"/>
</dbReference>
<dbReference type="PANTHER" id="PTHR33149">
    <property type="entry name" value="PHOTOSYSTEM II PROTEIN D1"/>
    <property type="match status" value="1"/>
</dbReference>
<keyword evidence="5" id="KW-0602">Photosynthesis</keyword>
<feature type="transmembrane region" description="Helical" evidence="19">
    <location>
        <begin position="69"/>
        <end position="93"/>
    </location>
</feature>
<evidence type="ECO:0000256" key="10">
    <source>
        <dbReference type="ARBA" id="ARBA00022842"/>
    </source>
</evidence>
<dbReference type="GO" id="GO:0046872">
    <property type="term" value="F:metal ion binding"/>
    <property type="evidence" value="ECO:0007669"/>
    <property type="project" value="UniProtKB-KW"/>
</dbReference>
<evidence type="ECO:0000256" key="17">
    <source>
        <dbReference type="ARBA" id="ARBA00023136"/>
    </source>
</evidence>
<evidence type="ECO:0000256" key="16">
    <source>
        <dbReference type="ARBA" id="ARBA00023004"/>
    </source>
</evidence>
<reference evidence="20" key="1">
    <citation type="submission" date="2020-07" db="EMBL/GenBank/DDBJ databases">
        <title>Ethylene signaling mediates host invasion by parasitic plants.</title>
        <authorList>
            <person name="Yoshida S."/>
        </authorList>
    </citation>
    <scope>NUCLEOTIDE SEQUENCE</scope>
    <source>
        <strain evidence="20">Okayama</strain>
    </source>
</reference>
<keyword evidence="6" id="KW-0597">Phosphoprotein</keyword>
<evidence type="ECO:0000256" key="12">
    <source>
        <dbReference type="ARBA" id="ARBA00022989"/>
    </source>
</evidence>
<dbReference type="AlphaFoldDB" id="A0A830BH08"/>
<keyword evidence="15" id="KW-0560">Oxidoreductase</keyword>
<protein>
    <submittedName>
        <fullName evidence="20">Photosystem ii d2 protein</fullName>
    </submittedName>
</protein>
<keyword evidence="8 19" id="KW-0812">Transmembrane</keyword>
<comment type="similarity">
    <text evidence="2">Belongs to the reaction center PufL/M/PsbA/D family.</text>
</comment>
<evidence type="ECO:0000256" key="19">
    <source>
        <dbReference type="SAM" id="Phobius"/>
    </source>
</evidence>
<dbReference type="SUPFAM" id="SSF81483">
    <property type="entry name" value="Bacterial photosystem II reaction centre, L and M subunits"/>
    <property type="match status" value="1"/>
</dbReference>
<comment type="caution">
    <text evidence="20">The sequence shown here is derived from an EMBL/GenBank/DDBJ whole genome shotgun (WGS) entry which is preliminary data.</text>
</comment>
<dbReference type="GO" id="GO:0016168">
    <property type="term" value="F:chlorophyll binding"/>
    <property type="evidence" value="ECO:0007669"/>
    <property type="project" value="UniProtKB-KW"/>
</dbReference>
<dbReference type="InterPro" id="IPR036854">
    <property type="entry name" value="Photo_II_D1/D2_sf"/>
</dbReference>